<sequence>TPHIASNTPTEVLLDEAGTQVTGKGNTGETIRVKDAQGKEIGTGVVQQDGTFVVTIATQPTDTTLAVTAQGQGVESAPAYVKTPATEVERPP</sequence>
<protein>
    <recommendedName>
        <fullName evidence="1">Bacterial Ig domain-containing protein</fullName>
    </recommendedName>
</protein>
<dbReference type="SUPFAM" id="SSF88697">
    <property type="entry name" value="PUA domain-like"/>
    <property type="match status" value="1"/>
</dbReference>
<comment type="caution">
    <text evidence="2">The sequence shown here is derived from an EMBL/GenBank/DDBJ whole genome shotgun (WGS) entry which is preliminary data.</text>
</comment>
<dbReference type="InterPro" id="IPR013783">
    <property type="entry name" value="Ig-like_fold"/>
</dbReference>
<dbReference type="Pfam" id="PF17936">
    <property type="entry name" value="Big_6"/>
    <property type="match status" value="1"/>
</dbReference>
<gene>
    <name evidence="2" type="ORF">KIN13_12680</name>
</gene>
<name>A0AAW4KYM0_VIBCL</name>
<reference evidence="2" key="1">
    <citation type="submission" date="2021-05" db="EMBL/GenBank/DDBJ databases">
        <authorList>
            <person name="Stine C."/>
        </authorList>
    </citation>
    <scope>NUCLEOTIDE SEQUENCE</scope>
    <source>
        <strain evidence="2">TDS0091212</strain>
    </source>
</reference>
<proteinExistence type="predicted"/>
<feature type="non-terminal residue" evidence="2">
    <location>
        <position position="1"/>
    </location>
</feature>
<evidence type="ECO:0000259" key="1">
    <source>
        <dbReference type="Pfam" id="PF17936"/>
    </source>
</evidence>
<evidence type="ECO:0000313" key="2">
    <source>
        <dbReference type="EMBL" id="MBS7674280.1"/>
    </source>
</evidence>
<feature type="domain" description="Bacterial Ig" evidence="1">
    <location>
        <begin position="7"/>
        <end position="83"/>
    </location>
</feature>
<dbReference type="Proteomes" id="UP001196338">
    <property type="component" value="Unassembled WGS sequence"/>
</dbReference>
<organism evidence="2 3">
    <name type="scientific">Vibrio cholerae</name>
    <dbReference type="NCBI Taxonomy" id="666"/>
    <lineage>
        <taxon>Bacteria</taxon>
        <taxon>Pseudomonadati</taxon>
        <taxon>Pseudomonadota</taxon>
        <taxon>Gammaproteobacteria</taxon>
        <taxon>Vibrionales</taxon>
        <taxon>Vibrionaceae</taxon>
        <taxon>Vibrio</taxon>
    </lineage>
</organism>
<dbReference type="AlphaFoldDB" id="A0AAW4KYM0"/>
<dbReference type="InterPro" id="IPR041498">
    <property type="entry name" value="Big_6"/>
</dbReference>
<feature type="non-terminal residue" evidence="2">
    <location>
        <position position="92"/>
    </location>
</feature>
<dbReference type="InterPro" id="IPR015947">
    <property type="entry name" value="PUA-like_sf"/>
</dbReference>
<reference evidence="2" key="2">
    <citation type="submission" date="2023-08" db="EMBL/GenBank/DDBJ databases">
        <title>Vibrio cholerae Outbreaks in Tanzania Exemplify Founder Flush: Simultaneous Increases in Population Size and Genetic Diversity.</title>
        <authorList>
            <person name="Debes A.K."/>
            <person name="Mohammed A."/>
            <person name="Maseke I."/>
            <person name="Almeida M."/>
            <person name="Li S."/>
            <person name="Matimba H."/>
            <person name="Joachim A."/>
            <person name="Mizinduko M."/>
            <person name="Nyanga S."/>
            <person name="Kelly M."/>
            <person name="Kachwamba Y."/>
            <person name="Schaffer A.M."/>
            <person name="Nyanga A.S."/>
            <person name="Mghamba J."/>
            <person name="Mosha F.S."/>
            <person name="Sack D.A."/>
            <person name="Stine O.C."/>
        </authorList>
    </citation>
    <scope>NUCLEOTIDE SEQUENCE</scope>
    <source>
        <strain evidence="2">TDS0091212</strain>
    </source>
</reference>
<dbReference type="RefSeq" id="WP_213421011.1">
    <property type="nucleotide sequence ID" value="NZ_JAHBND010000518.1"/>
</dbReference>
<accession>A0AAW4KYM0</accession>
<dbReference type="EMBL" id="JAHBND010000518">
    <property type="protein sequence ID" value="MBS7674280.1"/>
    <property type="molecule type" value="Genomic_DNA"/>
</dbReference>
<evidence type="ECO:0000313" key="3">
    <source>
        <dbReference type="Proteomes" id="UP001196338"/>
    </source>
</evidence>
<dbReference type="Gene3D" id="2.60.40.10">
    <property type="entry name" value="Immunoglobulins"/>
    <property type="match status" value="1"/>
</dbReference>